<keyword evidence="4" id="KW-1185">Reference proteome</keyword>
<accession>A0A0C3Q6Y3</accession>
<dbReference type="Proteomes" id="UP000054248">
    <property type="component" value="Unassembled WGS sequence"/>
</dbReference>
<evidence type="ECO:0000313" key="3">
    <source>
        <dbReference type="EMBL" id="KIO25235.1"/>
    </source>
</evidence>
<sequence length="395" mass="43054">MQSPSSSLIPHEAQQLLVTTFSSFSSTLCAGYDTPFGHDGISQAVASSLRHEHRAFPAQSDKTCFLEFGDGGNAQVQVYAGDDAPEDVPTFIGVHGMAGDFNAPYLHEIFSPLVKENRGRGIVFNLCGCGEFAASSPAFHHGGSTSDLGAVVAWVTMKWPKARSILLYEATVESTLAVIDCQIPEARVDYPMPSRYHLRRLNFQTLAQWLNAPPSKRPHYPASKIIVTSDGSDLRLYCRRTGSDGTVNNYHLAVTSLVNAHKATTEKLQKEEEKSQTLRKMNEKAHQELVKLDKASSGSRPGSDQELHGSKVDSLLLYRRRLKSTSPLSDSGSTLDSTATIIINSFDVHQPRPSSSSLQREASTEQSRIGQPVAVYSPFSRNHQPGSPGDGSIQP</sequence>
<dbReference type="SUPFAM" id="SSF53474">
    <property type="entry name" value="alpha/beta-Hydrolases"/>
    <property type="match status" value="1"/>
</dbReference>
<dbReference type="EMBL" id="KN823046">
    <property type="protein sequence ID" value="KIO25235.1"/>
    <property type="molecule type" value="Genomic_DNA"/>
</dbReference>
<organism evidence="3 4">
    <name type="scientific">Tulasnella calospora MUT 4182</name>
    <dbReference type="NCBI Taxonomy" id="1051891"/>
    <lineage>
        <taxon>Eukaryota</taxon>
        <taxon>Fungi</taxon>
        <taxon>Dikarya</taxon>
        <taxon>Basidiomycota</taxon>
        <taxon>Agaricomycotina</taxon>
        <taxon>Agaricomycetes</taxon>
        <taxon>Cantharellales</taxon>
        <taxon>Tulasnellaceae</taxon>
        <taxon>Tulasnella</taxon>
    </lineage>
</organism>
<feature type="region of interest" description="Disordered" evidence="2">
    <location>
        <begin position="291"/>
        <end position="311"/>
    </location>
</feature>
<name>A0A0C3Q6Y3_9AGAM</name>
<dbReference type="OrthoDB" id="5954035at2759"/>
<evidence type="ECO:0000256" key="1">
    <source>
        <dbReference type="SAM" id="Coils"/>
    </source>
</evidence>
<evidence type="ECO:0000313" key="4">
    <source>
        <dbReference type="Proteomes" id="UP000054248"/>
    </source>
</evidence>
<feature type="coiled-coil region" evidence="1">
    <location>
        <begin position="261"/>
        <end position="288"/>
    </location>
</feature>
<evidence type="ECO:0008006" key="5">
    <source>
        <dbReference type="Google" id="ProtNLM"/>
    </source>
</evidence>
<gene>
    <name evidence="3" type="ORF">M407DRAFT_25456</name>
</gene>
<reference evidence="4" key="2">
    <citation type="submission" date="2015-01" db="EMBL/GenBank/DDBJ databases">
        <title>Evolutionary Origins and Diversification of the Mycorrhizal Mutualists.</title>
        <authorList>
            <consortium name="DOE Joint Genome Institute"/>
            <consortium name="Mycorrhizal Genomics Consortium"/>
            <person name="Kohler A."/>
            <person name="Kuo A."/>
            <person name="Nagy L.G."/>
            <person name="Floudas D."/>
            <person name="Copeland A."/>
            <person name="Barry K.W."/>
            <person name="Cichocki N."/>
            <person name="Veneault-Fourrey C."/>
            <person name="LaButti K."/>
            <person name="Lindquist E.A."/>
            <person name="Lipzen A."/>
            <person name="Lundell T."/>
            <person name="Morin E."/>
            <person name="Murat C."/>
            <person name="Riley R."/>
            <person name="Ohm R."/>
            <person name="Sun H."/>
            <person name="Tunlid A."/>
            <person name="Henrissat B."/>
            <person name="Grigoriev I.V."/>
            <person name="Hibbett D.S."/>
            <person name="Martin F."/>
        </authorList>
    </citation>
    <scope>NUCLEOTIDE SEQUENCE [LARGE SCALE GENOMIC DNA]</scope>
    <source>
        <strain evidence="4">MUT 4182</strain>
    </source>
</reference>
<dbReference type="HOGENOM" id="CLU_698662_0_0_1"/>
<evidence type="ECO:0000256" key="2">
    <source>
        <dbReference type="SAM" id="MobiDB-lite"/>
    </source>
</evidence>
<proteinExistence type="predicted"/>
<feature type="region of interest" description="Disordered" evidence="2">
    <location>
        <begin position="346"/>
        <end position="395"/>
    </location>
</feature>
<protein>
    <recommendedName>
        <fullName evidence="5">AB hydrolase-1 domain-containing protein</fullName>
    </recommendedName>
</protein>
<dbReference type="AlphaFoldDB" id="A0A0C3Q6Y3"/>
<dbReference type="InterPro" id="IPR029058">
    <property type="entry name" value="AB_hydrolase_fold"/>
</dbReference>
<feature type="compositionally biased region" description="Polar residues" evidence="2">
    <location>
        <begin position="352"/>
        <end position="369"/>
    </location>
</feature>
<reference evidence="3 4" key="1">
    <citation type="submission" date="2014-04" db="EMBL/GenBank/DDBJ databases">
        <authorList>
            <consortium name="DOE Joint Genome Institute"/>
            <person name="Kuo A."/>
            <person name="Girlanda M."/>
            <person name="Perotto S."/>
            <person name="Kohler A."/>
            <person name="Nagy L.G."/>
            <person name="Floudas D."/>
            <person name="Copeland A."/>
            <person name="Barry K.W."/>
            <person name="Cichocki N."/>
            <person name="Veneault-Fourrey C."/>
            <person name="LaButti K."/>
            <person name="Lindquist E.A."/>
            <person name="Lipzen A."/>
            <person name="Lundell T."/>
            <person name="Morin E."/>
            <person name="Murat C."/>
            <person name="Sun H."/>
            <person name="Tunlid A."/>
            <person name="Henrissat B."/>
            <person name="Grigoriev I.V."/>
            <person name="Hibbett D.S."/>
            <person name="Martin F."/>
            <person name="Nordberg H.P."/>
            <person name="Cantor M.N."/>
            <person name="Hua S.X."/>
        </authorList>
    </citation>
    <scope>NUCLEOTIDE SEQUENCE [LARGE SCALE GENOMIC DNA]</scope>
    <source>
        <strain evidence="3 4">MUT 4182</strain>
    </source>
</reference>
<keyword evidence="1" id="KW-0175">Coiled coil</keyword>